<dbReference type="SUPFAM" id="SSF101912">
    <property type="entry name" value="Sema domain"/>
    <property type="match status" value="1"/>
</dbReference>
<accession>A0A8S3ZT16</accession>
<reference evidence="3" key="1">
    <citation type="submission" date="2021-04" db="EMBL/GenBank/DDBJ databases">
        <authorList>
            <consortium name="Molecular Ecology Group"/>
        </authorList>
    </citation>
    <scope>NUCLEOTIDE SEQUENCE</scope>
</reference>
<proteinExistence type="predicted"/>
<dbReference type="PANTHER" id="PTHR22625">
    <property type="entry name" value="PLEXIN"/>
    <property type="match status" value="1"/>
</dbReference>
<evidence type="ECO:0000256" key="1">
    <source>
        <dbReference type="PROSITE-ProRule" id="PRU00352"/>
    </source>
</evidence>
<dbReference type="OrthoDB" id="125363at2759"/>
<dbReference type="GO" id="GO:0002116">
    <property type="term" value="C:semaphorin receptor complex"/>
    <property type="evidence" value="ECO:0007669"/>
    <property type="project" value="TreeGrafter"/>
</dbReference>
<evidence type="ECO:0000259" key="2">
    <source>
        <dbReference type="PROSITE" id="PS51004"/>
    </source>
</evidence>
<dbReference type="InterPro" id="IPR036352">
    <property type="entry name" value="Semap_dom_sf"/>
</dbReference>
<dbReference type="PROSITE" id="PS51004">
    <property type="entry name" value="SEMA"/>
    <property type="match status" value="1"/>
</dbReference>
<feature type="non-terminal residue" evidence="3">
    <location>
        <position position="1"/>
    </location>
</feature>
<dbReference type="EMBL" id="CAJHNH020003591">
    <property type="protein sequence ID" value="CAG5129621.1"/>
    <property type="molecule type" value="Genomic_DNA"/>
</dbReference>
<keyword evidence="4" id="KW-1185">Reference proteome</keyword>
<protein>
    <recommendedName>
        <fullName evidence="2">Sema domain-containing protein</fullName>
    </recommendedName>
</protein>
<dbReference type="PANTHER" id="PTHR22625:SF70">
    <property type="entry name" value="PLEXIN A, ISOFORM A"/>
    <property type="match status" value="1"/>
</dbReference>
<dbReference type="InterPro" id="IPR015943">
    <property type="entry name" value="WD40/YVTN_repeat-like_dom_sf"/>
</dbReference>
<comment type="caution">
    <text evidence="1">Lacks conserved residue(s) required for the propagation of feature annotation.</text>
</comment>
<dbReference type="Proteomes" id="UP000678393">
    <property type="component" value="Unassembled WGS sequence"/>
</dbReference>
<evidence type="ECO:0000313" key="4">
    <source>
        <dbReference type="Proteomes" id="UP000678393"/>
    </source>
</evidence>
<name>A0A8S3ZT16_9EUPU</name>
<feature type="domain" description="Sema" evidence="2">
    <location>
        <begin position="1"/>
        <end position="126"/>
    </location>
</feature>
<organism evidence="3 4">
    <name type="scientific">Candidula unifasciata</name>
    <dbReference type="NCBI Taxonomy" id="100452"/>
    <lineage>
        <taxon>Eukaryota</taxon>
        <taxon>Metazoa</taxon>
        <taxon>Spiralia</taxon>
        <taxon>Lophotrochozoa</taxon>
        <taxon>Mollusca</taxon>
        <taxon>Gastropoda</taxon>
        <taxon>Heterobranchia</taxon>
        <taxon>Euthyneura</taxon>
        <taxon>Panpulmonata</taxon>
        <taxon>Eupulmonata</taxon>
        <taxon>Stylommatophora</taxon>
        <taxon>Helicina</taxon>
        <taxon>Helicoidea</taxon>
        <taxon>Geomitridae</taxon>
        <taxon>Candidula</taxon>
    </lineage>
</organism>
<feature type="non-terminal residue" evidence="3">
    <location>
        <position position="126"/>
    </location>
</feature>
<gene>
    <name evidence="3" type="ORF">CUNI_LOCUS15179</name>
</gene>
<dbReference type="GO" id="GO:0005886">
    <property type="term" value="C:plasma membrane"/>
    <property type="evidence" value="ECO:0007669"/>
    <property type="project" value="TreeGrafter"/>
</dbReference>
<sequence length="126" mass="13575">ENHLYQLDADLNLLVDVQTGPKNDSTMCFPPPGACFVNRTATNNHNKVLVVDTQRRNLITCGSVYQGMCETRSLANVSKVFDTPDGKDIQNFAVAANTEDGSTVAFIAPGPSSLMGTVLYVATTYT</sequence>
<dbReference type="InterPro" id="IPR031148">
    <property type="entry name" value="Plexin"/>
</dbReference>
<dbReference type="GO" id="GO:0030334">
    <property type="term" value="P:regulation of cell migration"/>
    <property type="evidence" value="ECO:0007669"/>
    <property type="project" value="TreeGrafter"/>
</dbReference>
<dbReference type="Gene3D" id="2.130.10.10">
    <property type="entry name" value="YVTN repeat-like/Quinoprotein amine dehydrogenase"/>
    <property type="match status" value="1"/>
</dbReference>
<comment type="caution">
    <text evidence="3">The sequence shown here is derived from an EMBL/GenBank/DDBJ whole genome shotgun (WGS) entry which is preliminary data.</text>
</comment>
<dbReference type="GO" id="GO:0017154">
    <property type="term" value="F:semaphorin receptor activity"/>
    <property type="evidence" value="ECO:0007669"/>
    <property type="project" value="InterPro"/>
</dbReference>
<dbReference type="InterPro" id="IPR001627">
    <property type="entry name" value="Semap_dom"/>
</dbReference>
<dbReference type="AlphaFoldDB" id="A0A8S3ZT16"/>
<evidence type="ECO:0000313" key="3">
    <source>
        <dbReference type="EMBL" id="CAG5129621.1"/>
    </source>
</evidence>